<gene>
    <name evidence="1" type="ORF">BJ997_002922</name>
</gene>
<dbReference type="OrthoDB" id="3203519at2"/>
<sequence length="607" mass="62710">MVASANEAPARPRARRIVLVCALTLLPVLLAAALWVGVRGLLARGELAQAQSVAATLQNEIVTGDETAAGVSYTRLAGHAAEAAQLTSDPVWRLAETVPVFGRNLAVVRQLAAGVDDVARQSIQPLTEVAGSVTPASLAPVDGAVNVEPLVQAQPAVAAATSALLATEQRLAGIEGAGLLPPVRDALGQVQGMAARAADSLSAVNSAVQLLPAMVGADGPRNYLVLFQNPAELRSTGGLSGALAVVHAESGRLELAQQAGATELPIFDSPVLPLPPETLALYRDRTGRYVGDVNLTPNFALSAELAREMWNRRFGVQVDGVLAIDPVALSYLLAATGPVTLPSGDVLTADNAVQLLLTGVYERYSVPLQQDAFFAAAAASVFEVVSAGRFSTGGMLAALQRAGAEHRVLLWSAHPEEQAVLSTTSLGGGLPVSDAHTTRFGVYLNDATGAKMDTFLRVQVGAAKRVCREDGRPTYAVEVTLTNTAPADAAATLPESITGDGSFGVPRGNVKTLVTVYGAPGLQNLGVARDGAVVGYHPTTDSAYPAGATYPVSSLDVELAPGQSTALSFGWLGVDEAPELVVTEITPAIHLENKKIVGNFCESAVLC</sequence>
<accession>A0A7W8ZY38</accession>
<evidence type="ECO:0008006" key="3">
    <source>
        <dbReference type="Google" id="ProtNLM"/>
    </source>
</evidence>
<dbReference type="RefSeq" id="WP_052542487.1">
    <property type="nucleotide sequence ID" value="NZ_JACHBQ010000001.1"/>
</dbReference>
<dbReference type="InterPro" id="IPR025101">
    <property type="entry name" value="DUF4012"/>
</dbReference>
<comment type="caution">
    <text evidence="1">The sequence shown here is derived from an EMBL/GenBank/DDBJ whole genome shotgun (WGS) entry which is preliminary data.</text>
</comment>
<dbReference type="AlphaFoldDB" id="A0A7W8ZY38"/>
<organism evidence="1 2">
    <name type="scientific">Cryobacterium roopkundense</name>
    <dbReference type="NCBI Taxonomy" id="1001240"/>
    <lineage>
        <taxon>Bacteria</taxon>
        <taxon>Bacillati</taxon>
        <taxon>Actinomycetota</taxon>
        <taxon>Actinomycetes</taxon>
        <taxon>Micrococcales</taxon>
        <taxon>Microbacteriaceae</taxon>
        <taxon>Cryobacterium</taxon>
    </lineage>
</organism>
<name>A0A7W8ZY38_9MICO</name>
<dbReference type="Pfam" id="PF13196">
    <property type="entry name" value="DUF4012"/>
    <property type="match status" value="1"/>
</dbReference>
<protein>
    <recommendedName>
        <fullName evidence="3">DUF4012 domain-containing protein</fullName>
    </recommendedName>
</protein>
<dbReference type="Proteomes" id="UP000561726">
    <property type="component" value="Unassembled WGS sequence"/>
</dbReference>
<evidence type="ECO:0000313" key="1">
    <source>
        <dbReference type="EMBL" id="MBB5642374.1"/>
    </source>
</evidence>
<dbReference type="EMBL" id="JACHBQ010000001">
    <property type="protein sequence ID" value="MBB5642374.1"/>
    <property type="molecule type" value="Genomic_DNA"/>
</dbReference>
<proteinExistence type="predicted"/>
<reference evidence="1 2" key="1">
    <citation type="submission" date="2020-08" db="EMBL/GenBank/DDBJ databases">
        <title>Sequencing the genomes of 1000 actinobacteria strains.</title>
        <authorList>
            <person name="Klenk H.-P."/>
        </authorList>
    </citation>
    <scope>NUCLEOTIDE SEQUENCE [LARGE SCALE GENOMIC DNA]</scope>
    <source>
        <strain evidence="1 2">DSM 21065</strain>
    </source>
</reference>
<evidence type="ECO:0000313" key="2">
    <source>
        <dbReference type="Proteomes" id="UP000561726"/>
    </source>
</evidence>